<accession>A0A382D577</accession>
<dbReference type="Pfam" id="PF01225">
    <property type="entry name" value="Mur_ligase"/>
    <property type="match status" value="1"/>
</dbReference>
<proteinExistence type="predicted"/>
<dbReference type="EMBL" id="UINC01037700">
    <property type="protein sequence ID" value="SVB33580.1"/>
    <property type="molecule type" value="Genomic_DNA"/>
</dbReference>
<evidence type="ECO:0000313" key="2">
    <source>
        <dbReference type="EMBL" id="SVB33580.1"/>
    </source>
</evidence>
<gene>
    <name evidence="2" type="ORF">METZ01_LOCUS186434</name>
</gene>
<dbReference type="Gene3D" id="3.40.1390.10">
    <property type="entry name" value="MurE/MurF, N-terminal domain"/>
    <property type="match status" value="1"/>
</dbReference>
<dbReference type="InterPro" id="IPR035911">
    <property type="entry name" value="MurE/MurF_N"/>
</dbReference>
<name>A0A382D577_9ZZZZ</name>
<protein>
    <recommendedName>
        <fullName evidence="1">Mur ligase N-terminal catalytic domain-containing protein</fullName>
    </recommendedName>
</protein>
<dbReference type="GO" id="GO:0016881">
    <property type="term" value="F:acid-amino acid ligase activity"/>
    <property type="evidence" value="ECO:0007669"/>
    <property type="project" value="InterPro"/>
</dbReference>
<organism evidence="2">
    <name type="scientific">marine metagenome</name>
    <dbReference type="NCBI Taxonomy" id="408172"/>
    <lineage>
        <taxon>unclassified sequences</taxon>
        <taxon>metagenomes</taxon>
        <taxon>ecological metagenomes</taxon>
    </lineage>
</organism>
<evidence type="ECO:0000259" key="1">
    <source>
        <dbReference type="Pfam" id="PF01225"/>
    </source>
</evidence>
<feature type="non-terminal residue" evidence="2">
    <location>
        <position position="133"/>
    </location>
</feature>
<reference evidence="2" key="1">
    <citation type="submission" date="2018-05" db="EMBL/GenBank/DDBJ databases">
        <authorList>
            <person name="Lanie J.A."/>
            <person name="Ng W.-L."/>
            <person name="Kazmierczak K.M."/>
            <person name="Andrzejewski T.M."/>
            <person name="Davidsen T.M."/>
            <person name="Wayne K.J."/>
            <person name="Tettelin H."/>
            <person name="Glass J.I."/>
            <person name="Rusch D."/>
            <person name="Podicherti R."/>
            <person name="Tsui H.-C.T."/>
            <person name="Winkler M.E."/>
        </authorList>
    </citation>
    <scope>NUCLEOTIDE SEQUENCE</scope>
</reference>
<feature type="domain" description="Mur ligase N-terminal catalytic" evidence="1">
    <location>
        <begin position="48"/>
        <end position="117"/>
    </location>
</feature>
<dbReference type="PANTHER" id="PTHR23135:SF4">
    <property type="entry name" value="UDP-N-ACETYLMURAMOYL-L-ALANYL-D-GLUTAMATE--2,6-DIAMINOPIMELATE LIGASE MURE HOMOLOG, CHLOROPLASTIC"/>
    <property type="match status" value="1"/>
</dbReference>
<dbReference type="PANTHER" id="PTHR23135">
    <property type="entry name" value="MUR LIGASE FAMILY MEMBER"/>
    <property type="match status" value="1"/>
</dbReference>
<sequence>MKTQEYQNIDPESDFRERMCGTVPLDQLMPENDCELRGDSRSLVSDLVTDSRRVTPGSLFFAFPGARSDGNEFVNEAIERGAAGIVTGNEHIENGQVASLKVSDARLALARFARRYHGWPDQTLRVAGVTGTN</sequence>
<dbReference type="InterPro" id="IPR000713">
    <property type="entry name" value="Mur_ligase_N"/>
</dbReference>
<dbReference type="SUPFAM" id="SSF63418">
    <property type="entry name" value="MurE/MurF N-terminal domain"/>
    <property type="match status" value="1"/>
</dbReference>
<dbReference type="AlphaFoldDB" id="A0A382D577"/>